<accession>A0A7G9R687</accession>
<comment type="similarity">
    <text evidence="8">Belongs to the DyP-type peroxidase family.</text>
</comment>
<keyword evidence="2 11" id="KW-0575">Peroxidase</keyword>
<dbReference type="KEGG" id="pei:H9L10_14395"/>
<dbReference type="EMBL" id="CP060712">
    <property type="protein sequence ID" value="QNN51112.1"/>
    <property type="molecule type" value="Genomic_DNA"/>
</dbReference>
<dbReference type="InterPro" id="IPR011008">
    <property type="entry name" value="Dimeric_a/b-barrel"/>
</dbReference>
<keyword evidence="4" id="KW-0479">Metal-binding</keyword>
<evidence type="ECO:0000256" key="1">
    <source>
        <dbReference type="ARBA" id="ARBA00001970"/>
    </source>
</evidence>
<feature type="domain" description="Dyp-type peroxidase N-terminal" evidence="9">
    <location>
        <begin position="2"/>
        <end position="157"/>
    </location>
</feature>
<dbReference type="PROSITE" id="PS51404">
    <property type="entry name" value="DYP_PEROXIDASE"/>
    <property type="match status" value="1"/>
</dbReference>
<evidence type="ECO:0000313" key="12">
    <source>
        <dbReference type="Proteomes" id="UP000515976"/>
    </source>
</evidence>
<dbReference type="SUPFAM" id="SSF54909">
    <property type="entry name" value="Dimeric alpha+beta barrel"/>
    <property type="match status" value="1"/>
</dbReference>
<dbReference type="Pfam" id="PF20628">
    <property type="entry name" value="Dyp_perox_C"/>
    <property type="match status" value="1"/>
</dbReference>
<name>A0A7G9R687_9MICO</name>
<proteinExistence type="inferred from homology"/>
<gene>
    <name evidence="11" type="ORF">H9L10_14395</name>
</gene>
<feature type="domain" description="Dyp-type peroxidase C-terminal" evidence="10">
    <location>
        <begin position="169"/>
        <end position="359"/>
    </location>
</feature>
<evidence type="ECO:0000256" key="5">
    <source>
        <dbReference type="ARBA" id="ARBA00022729"/>
    </source>
</evidence>
<comment type="cofactor">
    <cofactor evidence="1">
        <name>heme b</name>
        <dbReference type="ChEBI" id="CHEBI:60344"/>
    </cofactor>
</comment>
<keyword evidence="7" id="KW-0408">Iron</keyword>
<organism evidence="11 12">
    <name type="scientific">Phycicoccus endophyticus</name>
    <dbReference type="NCBI Taxonomy" id="1690220"/>
    <lineage>
        <taxon>Bacteria</taxon>
        <taxon>Bacillati</taxon>
        <taxon>Actinomycetota</taxon>
        <taxon>Actinomycetes</taxon>
        <taxon>Micrococcales</taxon>
        <taxon>Intrasporangiaceae</taxon>
        <taxon>Phycicoccus</taxon>
    </lineage>
</organism>
<reference evidence="11 12" key="1">
    <citation type="submission" date="2020-08" db="EMBL/GenBank/DDBJ databases">
        <title>Genome sequence of Phycicoccus endophyticus JCM 31784T.</title>
        <authorList>
            <person name="Hyun D.-W."/>
            <person name="Bae J.-W."/>
        </authorList>
    </citation>
    <scope>NUCLEOTIDE SEQUENCE [LARGE SCALE GENOMIC DNA]</scope>
    <source>
        <strain evidence="11 12">JCM 31784</strain>
    </source>
</reference>
<dbReference type="InterPro" id="IPR048327">
    <property type="entry name" value="Dyp_perox_N"/>
</dbReference>
<keyword evidence="3" id="KW-0349">Heme</keyword>
<dbReference type="PANTHER" id="PTHR30521:SF4">
    <property type="entry name" value="DEFERROCHELATASE"/>
    <property type="match status" value="1"/>
</dbReference>
<dbReference type="GO" id="GO:0004601">
    <property type="term" value="F:peroxidase activity"/>
    <property type="evidence" value="ECO:0007669"/>
    <property type="project" value="UniProtKB-KW"/>
</dbReference>
<evidence type="ECO:0000256" key="3">
    <source>
        <dbReference type="ARBA" id="ARBA00022617"/>
    </source>
</evidence>
<keyword evidence="6" id="KW-0560">Oxidoreductase</keyword>
<protein>
    <submittedName>
        <fullName evidence="11">Dyp-type peroxidase</fullName>
    </submittedName>
</protein>
<dbReference type="GO" id="GO:0020037">
    <property type="term" value="F:heme binding"/>
    <property type="evidence" value="ECO:0007669"/>
    <property type="project" value="InterPro"/>
</dbReference>
<evidence type="ECO:0000259" key="10">
    <source>
        <dbReference type="Pfam" id="PF20628"/>
    </source>
</evidence>
<dbReference type="PANTHER" id="PTHR30521">
    <property type="entry name" value="DEFERROCHELATASE/PEROXIDASE"/>
    <property type="match status" value="1"/>
</dbReference>
<dbReference type="NCBIfam" id="TIGR01413">
    <property type="entry name" value="Dyp_perox_fam"/>
    <property type="match status" value="1"/>
</dbReference>
<dbReference type="InterPro" id="IPR048328">
    <property type="entry name" value="Dyp_perox_C"/>
</dbReference>
<evidence type="ECO:0000256" key="8">
    <source>
        <dbReference type="ARBA" id="ARBA00025737"/>
    </source>
</evidence>
<dbReference type="AlphaFoldDB" id="A0A7G9R687"/>
<evidence type="ECO:0000256" key="7">
    <source>
        <dbReference type="ARBA" id="ARBA00023004"/>
    </source>
</evidence>
<evidence type="ECO:0000256" key="4">
    <source>
        <dbReference type="ARBA" id="ARBA00022723"/>
    </source>
</evidence>
<dbReference type="GO" id="GO:0005829">
    <property type="term" value="C:cytosol"/>
    <property type="evidence" value="ECO:0007669"/>
    <property type="project" value="TreeGrafter"/>
</dbReference>
<keyword evidence="5" id="KW-0732">Signal</keyword>
<evidence type="ECO:0000256" key="2">
    <source>
        <dbReference type="ARBA" id="ARBA00022559"/>
    </source>
</evidence>
<evidence type="ECO:0000256" key="6">
    <source>
        <dbReference type="ARBA" id="ARBA00023002"/>
    </source>
</evidence>
<evidence type="ECO:0000313" key="11">
    <source>
        <dbReference type="EMBL" id="QNN51112.1"/>
    </source>
</evidence>
<sequence length="373" mass="41023">MITPAQDRLVAAAFDVRADEREEVAALLQEWSTAAEQMAAGELVGGEAYQDERLPPRDTGEAWGYPPAGLTVTFGYGRSLFVDADGADRFGLKDRMPAVLADGVPRFANETLREADSDGDLLVQICGNDAQVCMHALRTLTRIAFGRATLRWSQVGFGRTSSTTTGQDTPRNLFGYKDGTANLKAEDGRAELAEHLWVQDGDDSAAPWMVGGTYFVVRKIRMFLEVWDRQSLRDQDAFIGRSKRHGAPLSVVEPTAEDEFAPIDLAARDDEGALRVPVDSHVRVVHPDTNDGVRMLRRGYNYADGNDSLGRLDAGLFFIAFVRDPRTHFYPVLTKMTQQDALTEYLQHHASALFAVPPGIGETGRFPGEALFA</sequence>
<keyword evidence="12" id="KW-1185">Reference proteome</keyword>
<dbReference type="Pfam" id="PF04261">
    <property type="entry name" value="Dyp_perox_N"/>
    <property type="match status" value="1"/>
</dbReference>
<dbReference type="GO" id="GO:0046872">
    <property type="term" value="F:metal ion binding"/>
    <property type="evidence" value="ECO:0007669"/>
    <property type="project" value="UniProtKB-KW"/>
</dbReference>
<dbReference type="InterPro" id="IPR006314">
    <property type="entry name" value="Dyp_peroxidase"/>
</dbReference>
<evidence type="ECO:0000259" key="9">
    <source>
        <dbReference type="Pfam" id="PF04261"/>
    </source>
</evidence>
<dbReference type="Proteomes" id="UP000515976">
    <property type="component" value="Chromosome"/>
</dbReference>